<feature type="transmembrane region" description="Helical" evidence="1">
    <location>
        <begin position="75"/>
        <end position="94"/>
    </location>
</feature>
<sequence length="95" mass="10043">MGLVLWLVSLALLAFQVLLLARVALDWSFVLAGPAAAGSVRNRLAVGVRAITEPVLAPVRRALPPVRMGGVSLDLAFIVVFLAIILLRAVIGALY</sequence>
<dbReference type="RefSeq" id="WP_344610997.1">
    <property type="nucleotide sequence ID" value="NZ_BAAARV010000006.1"/>
</dbReference>
<reference evidence="3" key="1">
    <citation type="journal article" date="2019" name="Int. J. Syst. Evol. Microbiol.">
        <title>The Global Catalogue of Microorganisms (GCM) 10K type strain sequencing project: providing services to taxonomists for standard genome sequencing and annotation.</title>
        <authorList>
            <consortium name="The Broad Institute Genomics Platform"/>
            <consortium name="The Broad Institute Genome Sequencing Center for Infectious Disease"/>
            <person name="Wu L."/>
            <person name="Ma J."/>
        </authorList>
    </citation>
    <scope>NUCLEOTIDE SEQUENCE [LARGE SCALE GENOMIC DNA]</scope>
    <source>
        <strain evidence="3">JCM 3272</strain>
    </source>
</reference>
<protein>
    <submittedName>
        <fullName evidence="2">YggT family protein</fullName>
    </submittedName>
</protein>
<proteinExistence type="predicted"/>
<keyword evidence="1" id="KW-0472">Membrane</keyword>
<dbReference type="EMBL" id="BAAARV010000006">
    <property type="protein sequence ID" value="GAA2331312.1"/>
    <property type="molecule type" value="Genomic_DNA"/>
</dbReference>
<comment type="caution">
    <text evidence="2">The sequence shown here is derived from an EMBL/GenBank/DDBJ whole genome shotgun (WGS) entry which is preliminary data.</text>
</comment>
<dbReference type="InterPro" id="IPR003425">
    <property type="entry name" value="CCB3/YggT"/>
</dbReference>
<evidence type="ECO:0000313" key="3">
    <source>
        <dbReference type="Proteomes" id="UP001501444"/>
    </source>
</evidence>
<accession>A0ABP5SHB7</accession>
<name>A0ABP5SHB7_9ACTN</name>
<dbReference type="Pfam" id="PF02325">
    <property type="entry name" value="CCB3_YggT"/>
    <property type="match status" value="1"/>
</dbReference>
<organism evidence="2 3">
    <name type="scientific">Dactylosporangium salmoneum</name>
    <dbReference type="NCBI Taxonomy" id="53361"/>
    <lineage>
        <taxon>Bacteria</taxon>
        <taxon>Bacillati</taxon>
        <taxon>Actinomycetota</taxon>
        <taxon>Actinomycetes</taxon>
        <taxon>Micromonosporales</taxon>
        <taxon>Micromonosporaceae</taxon>
        <taxon>Dactylosporangium</taxon>
    </lineage>
</organism>
<evidence type="ECO:0000256" key="1">
    <source>
        <dbReference type="SAM" id="Phobius"/>
    </source>
</evidence>
<keyword evidence="1" id="KW-1133">Transmembrane helix</keyword>
<keyword evidence="1" id="KW-0812">Transmembrane</keyword>
<dbReference type="Proteomes" id="UP001501444">
    <property type="component" value="Unassembled WGS sequence"/>
</dbReference>
<keyword evidence="3" id="KW-1185">Reference proteome</keyword>
<gene>
    <name evidence="2" type="ORF">GCM10010170_009750</name>
</gene>
<evidence type="ECO:0000313" key="2">
    <source>
        <dbReference type="EMBL" id="GAA2331312.1"/>
    </source>
</evidence>